<keyword evidence="2" id="KW-0238">DNA-binding</keyword>
<feature type="domain" description="HTH gntR-type" evidence="4">
    <location>
        <begin position="6"/>
        <end position="73"/>
    </location>
</feature>
<protein>
    <submittedName>
        <fullName evidence="5">GntR family transcriptional regulator</fullName>
    </submittedName>
</protein>
<dbReference type="PANTHER" id="PTHR44846">
    <property type="entry name" value="MANNOSYL-D-GLYCERATE TRANSPORT/METABOLISM SYSTEM REPRESSOR MNGR-RELATED"/>
    <property type="match status" value="1"/>
</dbReference>
<keyword evidence="3" id="KW-0804">Transcription</keyword>
<dbReference type="GO" id="GO:0003677">
    <property type="term" value="F:DNA binding"/>
    <property type="evidence" value="ECO:0007669"/>
    <property type="project" value="UniProtKB-KW"/>
</dbReference>
<comment type="caution">
    <text evidence="5">The sequence shown here is derived from an EMBL/GenBank/DDBJ whole genome shotgun (WGS) entry which is preliminary data.</text>
</comment>
<dbReference type="RefSeq" id="WP_185693343.1">
    <property type="nucleotide sequence ID" value="NZ_JACHVA010000101.1"/>
</dbReference>
<evidence type="ECO:0000313" key="5">
    <source>
        <dbReference type="EMBL" id="MBC2602677.1"/>
    </source>
</evidence>
<dbReference type="GO" id="GO:0045892">
    <property type="term" value="P:negative regulation of DNA-templated transcription"/>
    <property type="evidence" value="ECO:0007669"/>
    <property type="project" value="TreeGrafter"/>
</dbReference>
<evidence type="ECO:0000313" key="6">
    <source>
        <dbReference type="Proteomes" id="UP000525652"/>
    </source>
</evidence>
<gene>
    <name evidence="5" type="ORF">H5P30_12915</name>
</gene>
<dbReference type="InterPro" id="IPR036388">
    <property type="entry name" value="WH-like_DNA-bd_sf"/>
</dbReference>
<dbReference type="SUPFAM" id="SSF53822">
    <property type="entry name" value="Periplasmic binding protein-like I"/>
    <property type="match status" value="1"/>
</dbReference>
<sequence>MKEPSRTKYRQIAQQLLTEIRETKGPGDKLPTELQLAERFNVHFMTIREALKVLQEGGVIQRQRAVGTTVLNPLGGNWVGIICEMNVFSPTSHSLFHRSVIYHLRKYLRENRIPSRVSIGESEPGSVPDSNLTSLDFIADIEANRLAGVIALSVSSDDQWIHKLQKQGIPVIGSNHKFHYSVATDDASDTQRAVRTLLDFGRRRIAYMGWVESTEKGVLPPHLDQLVRCYPENLRREWIKHDIHPETPRAGSTEFREIWTSGNEKPDALIVNDEHMMPDLERSLTELGISSPEDILIIRHRTRGNTTPCSVPSIIMETDPQIFAFRMSDMFSRLYSGVELINNRESTRRTFIDDEIRRHPAIRSFDPGTSTLGSTIPS</sequence>
<dbReference type="GO" id="GO:0003700">
    <property type="term" value="F:DNA-binding transcription factor activity"/>
    <property type="evidence" value="ECO:0007669"/>
    <property type="project" value="InterPro"/>
</dbReference>
<dbReference type="PROSITE" id="PS50949">
    <property type="entry name" value="HTH_GNTR"/>
    <property type="match status" value="1"/>
</dbReference>
<proteinExistence type="predicted"/>
<name>A0A7X1E6H0_9BACT</name>
<dbReference type="InterPro" id="IPR000524">
    <property type="entry name" value="Tscrpt_reg_HTH_GntR"/>
</dbReference>
<dbReference type="InterPro" id="IPR028082">
    <property type="entry name" value="Peripla_BP_I"/>
</dbReference>
<keyword evidence="6" id="KW-1185">Reference proteome</keyword>
<keyword evidence="1" id="KW-0805">Transcription regulation</keyword>
<dbReference type="Proteomes" id="UP000525652">
    <property type="component" value="Unassembled WGS sequence"/>
</dbReference>
<dbReference type="Gene3D" id="1.10.10.10">
    <property type="entry name" value="Winged helix-like DNA-binding domain superfamily/Winged helix DNA-binding domain"/>
    <property type="match status" value="1"/>
</dbReference>
<evidence type="ECO:0000259" key="4">
    <source>
        <dbReference type="PROSITE" id="PS50949"/>
    </source>
</evidence>
<dbReference type="InterPro" id="IPR036390">
    <property type="entry name" value="WH_DNA-bd_sf"/>
</dbReference>
<evidence type="ECO:0000256" key="2">
    <source>
        <dbReference type="ARBA" id="ARBA00023125"/>
    </source>
</evidence>
<dbReference type="AlphaFoldDB" id="A0A7X1E6H0"/>
<reference evidence="5 6" key="1">
    <citation type="submission" date="2020-07" db="EMBL/GenBank/DDBJ databases">
        <authorList>
            <person name="Feng X."/>
        </authorList>
    </citation>
    <scope>NUCLEOTIDE SEQUENCE [LARGE SCALE GENOMIC DNA]</scope>
    <source>
        <strain evidence="5 6">JCM14086</strain>
    </source>
</reference>
<dbReference type="Pfam" id="PF00392">
    <property type="entry name" value="GntR"/>
    <property type="match status" value="1"/>
</dbReference>
<dbReference type="Gene3D" id="3.40.50.2300">
    <property type="match status" value="2"/>
</dbReference>
<dbReference type="EMBL" id="JACHVA010000101">
    <property type="protein sequence ID" value="MBC2602677.1"/>
    <property type="molecule type" value="Genomic_DNA"/>
</dbReference>
<dbReference type="SUPFAM" id="SSF46785">
    <property type="entry name" value="Winged helix' DNA-binding domain"/>
    <property type="match status" value="1"/>
</dbReference>
<dbReference type="CDD" id="cd07377">
    <property type="entry name" value="WHTH_GntR"/>
    <property type="match status" value="1"/>
</dbReference>
<evidence type="ECO:0000256" key="3">
    <source>
        <dbReference type="ARBA" id="ARBA00023163"/>
    </source>
</evidence>
<accession>A0A7X1E6H0</accession>
<evidence type="ECO:0000256" key="1">
    <source>
        <dbReference type="ARBA" id="ARBA00023015"/>
    </source>
</evidence>
<dbReference type="InterPro" id="IPR050679">
    <property type="entry name" value="Bact_HTH_transcr_reg"/>
</dbReference>
<dbReference type="SMART" id="SM00345">
    <property type="entry name" value="HTH_GNTR"/>
    <property type="match status" value="1"/>
</dbReference>
<organism evidence="5 6">
    <name type="scientific">Puniceicoccus vermicola</name>
    <dbReference type="NCBI Taxonomy" id="388746"/>
    <lineage>
        <taxon>Bacteria</taxon>
        <taxon>Pseudomonadati</taxon>
        <taxon>Verrucomicrobiota</taxon>
        <taxon>Opitutia</taxon>
        <taxon>Puniceicoccales</taxon>
        <taxon>Puniceicoccaceae</taxon>
        <taxon>Puniceicoccus</taxon>
    </lineage>
</organism>
<dbReference type="PANTHER" id="PTHR44846:SF17">
    <property type="entry name" value="GNTR-FAMILY TRANSCRIPTIONAL REGULATOR"/>
    <property type="match status" value="1"/>
</dbReference>